<feature type="compositionally biased region" description="Low complexity" evidence="1">
    <location>
        <begin position="144"/>
        <end position="163"/>
    </location>
</feature>
<dbReference type="EMBL" id="CCKQ01000535">
    <property type="protein sequence ID" value="CDW71616.1"/>
    <property type="molecule type" value="Genomic_DNA"/>
</dbReference>
<dbReference type="OrthoDB" id="296222at2759"/>
<protein>
    <submittedName>
        <fullName evidence="2">Uncharacterized protein</fullName>
    </submittedName>
</protein>
<feature type="compositionally biased region" description="Polar residues" evidence="1">
    <location>
        <begin position="125"/>
        <end position="134"/>
    </location>
</feature>
<dbReference type="Proteomes" id="UP000039865">
    <property type="component" value="Unassembled WGS sequence"/>
</dbReference>
<sequence length="699" mass="81073">MEQREELKAMGAKLVLEETRLVVQLLLIKIQEMFPRVKQPIQYKRQQDKLSSQKWQHILSLKCFKGIIDNKIRQLEEQAQSKNKQLNSARGAPISRNTDLNAITSQKSSQSKQSTSTVQHVKQGAQITQQQNNYEENHGSIEMNHNNESSPNNFNNIQQQPNSKQSSVASLMNFSDEYQQFLSLVNLQNPQQYRQKKMSISNLLRMIEEIYAFRYQKDTSKLQSSQSNFNPADKALYVTVFDYLNQKFKQKKMLDQATIDFIVSIDYFRNQSTEVQTFYNFFIQNLEIKDLMFYLYMRSLAEKEINQVITRMNTGDVRLLKIPNQKCVKLIRNFFQNISNSDNIEDTSQVEEMSQIFLETLIEEAIVHDKYDEIEQKMSFSFFLESLLKEFQEQQQKGNDSEIVVSGQDQFSLNNDMYNQQNFGGDSPQLDIRIDDVSPFSQNISGIKSYKQSTGNQNFDNFNLKLRSQDNRLDLDDSDLGVGGYQGGKSVNLETISNEQKYVIKDKILKYVIGNKLNQVISFMLSHYSEELSKEVLDIIKEEIRNVLSNKIKLLLDAAFSQSENQWVKLLMISQYTEEHRRQFQLLILKIKESVTNTIHDMGKGGLNVQMRFEDLEDLAKMILHVNELKQELAKLVGSLTLQARVGIETESDDHVSFNNGVNVNMALGGNYRSGDSEYGMNNDPNDKSMMKNYLRNRY</sequence>
<organism evidence="2 3">
    <name type="scientific">Stylonychia lemnae</name>
    <name type="common">Ciliate</name>
    <dbReference type="NCBI Taxonomy" id="5949"/>
    <lineage>
        <taxon>Eukaryota</taxon>
        <taxon>Sar</taxon>
        <taxon>Alveolata</taxon>
        <taxon>Ciliophora</taxon>
        <taxon>Intramacronucleata</taxon>
        <taxon>Spirotrichea</taxon>
        <taxon>Stichotrichia</taxon>
        <taxon>Sporadotrichida</taxon>
        <taxon>Oxytrichidae</taxon>
        <taxon>Stylonychinae</taxon>
        <taxon>Stylonychia</taxon>
    </lineage>
</organism>
<evidence type="ECO:0000313" key="3">
    <source>
        <dbReference type="Proteomes" id="UP000039865"/>
    </source>
</evidence>
<keyword evidence="3" id="KW-1185">Reference proteome</keyword>
<evidence type="ECO:0000313" key="2">
    <source>
        <dbReference type="EMBL" id="CDW71616.1"/>
    </source>
</evidence>
<dbReference type="AlphaFoldDB" id="A0A077ZT20"/>
<dbReference type="InParanoid" id="A0A077ZT20"/>
<feature type="compositionally biased region" description="Polar residues" evidence="1">
    <location>
        <begin position="79"/>
        <end position="88"/>
    </location>
</feature>
<feature type="region of interest" description="Disordered" evidence="1">
    <location>
        <begin position="79"/>
        <end position="168"/>
    </location>
</feature>
<proteinExistence type="predicted"/>
<feature type="compositionally biased region" description="Low complexity" evidence="1">
    <location>
        <begin position="104"/>
        <end position="117"/>
    </location>
</feature>
<gene>
    <name evidence="2" type="primary">Contig7964.g8508</name>
    <name evidence="2" type="ORF">STYLEM_563</name>
</gene>
<evidence type="ECO:0000256" key="1">
    <source>
        <dbReference type="SAM" id="MobiDB-lite"/>
    </source>
</evidence>
<reference evidence="2 3" key="1">
    <citation type="submission" date="2014-06" db="EMBL/GenBank/DDBJ databases">
        <authorList>
            <person name="Swart Estienne"/>
        </authorList>
    </citation>
    <scope>NUCLEOTIDE SEQUENCE [LARGE SCALE GENOMIC DNA]</scope>
    <source>
        <strain evidence="2 3">130c</strain>
    </source>
</reference>
<accession>A0A077ZT20</accession>
<name>A0A077ZT20_STYLE</name>